<name>A0A5B3GZX3_9BACT</name>
<keyword evidence="6" id="KW-0472">Membrane</keyword>
<evidence type="ECO:0000256" key="6">
    <source>
        <dbReference type="ARBA" id="ARBA00023136"/>
    </source>
</evidence>
<sequence length="816" mass="90889">MYSEKSLCMLRKYALTVVFLFVVCGAAAQLPDDEYYPYGTGYEQRTPIVLTDSSLFYRAIQTMPDLYGSISAFNLPYIALGRRGQHYSSEAASFSGLGISSRYFGSLRLLGAREERRAGIAALPEAIGGAGGVRTFRFPGALAEPSCHASVSFTDRNYLAGAKLAYARPAGRGWDVAAAVEARTGRDMHVEGVFTNALTAGFRASRHLGEGHTLGFLLIVPPSVRGTRLSSVEEAFRLTGDNLYNPAWGFQDGKVRNSRVRREFVPLAAATYCVRLSPATWLDMAAGAEYGVRKYSALGWYDARTPMPDNYRYLPGYTGDRETELAWRSNDARYTQVCWDELIARNRMAGGHAVYTLEDRAERIRNLGFDALFTTAPDERLTLRYGFSYRHARTRSYKQMRDLLGADHITDIDQYLVDDDTYGNLLQNDLRHPGRTVREGDRFGYDYALSTREATVRLSAEYRSDRLRADVALALGDAVVLRRGYYEKELFPGTQSLGRSRRMGFTPYTVKALVGWAFSPRSYLEASAAAGAAVPDAADLFYQPLYNNRTVDDPAAGRFYAAELNFTRTGERLSLRITAFAVATLDGIQSRRYYDDMAGVYSDMAVTGIGRMACGVEAAADLRLAYRWSLSLAASGGRYKYIRNPRVTVISDVDNSAVDTRAESHMGGCTLGAAPQLTACAELSYFGPRGWGFRASAGYAGLRYVEPVPLRRTARIARQGGITREMFDAFTHQERLGDAFTFDASLFKSFYFGHSRLTASLMLRNLLGDADTVYSGYESLRVRRIRSGDALYFAPHATRYTYAYPRSFYLTISYKF</sequence>
<dbReference type="AlphaFoldDB" id="A0A5B3GZX3"/>
<dbReference type="Gene3D" id="2.40.170.20">
    <property type="entry name" value="TonB-dependent receptor, beta-barrel domain"/>
    <property type="match status" value="1"/>
</dbReference>
<protein>
    <submittedName>
        <fullName evidence="9">TonB-dependent receptor</fullName>
    </submittedName>
</protein>
<dbReference type="GO" id="GO:0015344">
    <property type="term" value="F:siderophore uptake transmembrane transporter activity"/>
    <property type="evidence" value="ECO:0007669"/>
    <property type="project" value="TreeGrafter"/>
</dbReference>
<evidence type="ECO:0000256" key="1">
    <source>
        <dbReference type="ARBA" id="ARBA00004571"/>
    </source>
</evidence>
<gene>
    <name evidence="9" type="ORF">F2Y10_07175</name>
</gene>
<feature type="chain" id="PRO_5024287279" evidence="8">
    <location>
        <begin position="29"/>
        <end position="816"/>
    </location>
</feature>
<dbReference type="SUPFAM" id="SSF56935">
    <property type="entry name" value="Porins"/>
    <property type="match status" value="1"/>
</dbReference>
<accession>A0A5B3GZX3</accession>
<keyword evidence="7" id="KW-0998">Cell outer membrane</keyword>
<keyword evidence="3" id="KW-1134">Transmembrane beta strand</keyword>
<dbReference type="EMBL" id="VVXH01000006">
    <property type="protein sequence ID" value="KAA2378842.1"/>
    <property type="molecule type" value="Genomic_DNA"/>
</dbReference>
<comment type="subcellular location">
    <subcellularLocation>
        <location evidence="1">Cell outer membrane</location>
        <topology evidence="1">Multi-pass membrane protein</topology>
    </subcellularLocation>
</comment>
<keyword evidence="2" id="KW-0813">Transport</keyword>
<dbReference type="GO" id="GO:0009279">
    <property type="term" value="C:cell outer membrane"/>
    <property type="evidence" value="ECO:0007669"/>
    <property type="project" value="UniProtKB-SubCell"/>
</dbReference>
<keyword evidence="9" id="KW-0675">Receptor</keyword>
<evidence type="ECO:0000256" key="8">
    <source>
        <dbReference type="SAM" id="SignalP"/>
    </source>
</evidence>
<evidence type="ECO:0000313" key="9">
    <source>
        <dbReference type="EMBL" id="KAA2378842.1"/>
    </source>
</evidence>
<evidence type="ECO:0000256" key="7">
    <source>
        <dbReference type="ARBA" id="ARBA00023237"/>
    </source>
</evidence>
<reference evidence="9 10" key="1">
    <citation type="journal article" date="2019" name="Nat. Med.">
        <title>A library of human gut bacterial isolates paired with longitudinal multiomics data enables mechanistic microbiome research.</title>
        <authorList>
            <person name="Poyet M."/>
            <person name="Groussin M."/>
            <person name="Gibbons S.M."/>
            <person name="Avila-Pacheco J."/>
            <person name="Jiang X."/>
            <person name="Kearney S.M."/>
            <person name="Perrotta A.R."/>
            <person name="Berdy B."/>
            <person name="Zhao S."/>
            <person name="Lieberman T.D."/>
            <person name="Swanson P.K."/>
            <person name="Smith M."/>
            <person name="Roesemann S."/>
            <person name="Alexander J.E."/>
            <person name="Rich S.A."/>
            <person name="Livny J."/>
            <person name="Vlamakis H."/>
            <person name="Clish C."/>
            <person name="Bullock K."/>
            <person name="Deik A."/>
            <person name="Scott J."/>
            <person name="Pierce K.A."/>
            <person name="Xavier R.J."/>
            <person name="Alm E.J."/>
        </authorList>
    </citation>
    <scope>NUCLEOTIDE SEQUENCE [LARGE SCALE GENOMIC DNA]</scope>
    <source>
        <strain evidence="9 10">BIOML-A266</strain>
    </source>
</reference>
<evidence type="ECO:0000256" key="2">
    <source>
        <dbReference type="ARBA" id="ARBA00022448"/>
    </source>
</evidence>
<dbReference type="InterPro" id="IPR036942">
    <property type="entry name" value="Beta-barrel_TonB_sf"/>
</dbReference>
<evidence type="ECO:0000256" key="5">
    <source>
        <dbReference type="ARBA" id="ARBA00022729"/>
    </source>
</evidence>
<evidence type="ECO:0000256" key="3">
    <source>
        <dbReference type="ARBA" id="ARBA00022452"/>
    </source>
</evidence>
<evidence type="ECO:0000313" key="10">
    <source>
        <dbReference type="Proteomes" id="UP000322940"/>
    </source>
</evidence>
<organism evidence="9 10">
    <name type="scientific">Alistipes onderdonkii</name>
    <dbReference type="NCBI Taxonomy" id="328813"/>
    <lineage>
        <taxon>Bacteria</taxon>
        <taxon>Pseudomonadati</taxon>
        <taxon>Bacteroidota</taxon>
        <taxon>Bacteroidia</taxon>
        <taxon>Bacteroidales</taxon>
        <taxon>Rikenellaceae</taxon>
        <taxon>Alistipes</taxon>
    </lineage>
</organism>
<feature type="signal peptide" evidence="8">
    <location>
        <begin position="1"/>
        <end position="28"/>
    </location>
</feature>
<keyword evidence="4" id="KW-0812">Transmembrane</keyword>
<dbReference type="GO" id="GO:0044718">
    <property type="term" value="P:siderophore transmembrane transport"/>
    <property type="evidence" value="ECO:0007669"/>
    <property type="project" value="TreeGrafter"/>
</dbReference>
<proteinExistence type="predicted"/>
<comment type="caution">
    <text evidence="9">The sequence shown here is derived from an EMBL/GenBank/DDBJ whole genome shotgun (WGS) entry which is preliminary data.</text>
</comment>
<keyword evidence="5 8" id="KW-0732">Signal</keyword>
<dbReference type="Proteomes" id="UP000322940">
    <property type="component" value="Unassembled WGS sequence"/>
</dbReference>
<dbReference type="PANTHER" id="PTHR30069">
    <property type="entry name" value="TONB-DEPENDENT OUTER MEMBRANE RECEPTOR"/>
    <property type="match status" value="1"/>
</dbReference>
<evidence type="ECO:0000256" key="4">
    <source>
        <dbReference type="ARBA" id="ARBA00022692"/>
    </source>
</evidence>
<dbReference type="InterPro" id="IPR039426">
    <property type="entry name" value="TonB-dep_rcpt-like"/>
</dbReference>
<dbReference type="PANTHER" id="PTHR30069:SF29">
    <property type="entry name" value="HEMOGLOBIN AND HEMOGLOBIN-HAPTOGLOBIN-BINDING PROTEIN 1-RELATED"/>
    <property type="match status" value="1"/>
</dbReference>